<reference evidence="3" key="1">
    <citation type="journal article" date="2023" name="Mol. Phylogenet. Evol.">
        <title>Genome-scale phylogeny and comparative genomics of the fungal order Sordariales.</title>
        <authorList>
            <person name="Hensen N."/>
            <person name="Bonometti L."/>
            <person name="Westerberg I."/>
            <person name="Brannstrom I.O."/>
            <person name="Guillou S."/>
            <person name="Cros-Aarteil S."/>
            <person name="Calhoun S."/>
            <person name="Haridas S."/>
            <person name="Kuo A."/>
            <person name="Mondo S."/>
            <person name="Pangilinan J."/>
            <person name="Riley R."/>
            <person name="LaButti K."/>
            <person name="Andreopoulos B."/>
            <person name="Lipzen A."/>
            <person name="Chen C."/>
            <person name="Yan M."/>
            <person name="Daum C."/>
            <person name="Ng V."/>
            <person name="Clum A."/>
            <person name="Steindorff A."/>
            <person name="Ohm R.A."/>
            <person name="Martin F."/>
            <person name="Silar P."/>
            <person name="Natvig D.O."/>
            <person name="Lalanne C."/>
            <person name="Gautier V."/>
            <person name="Ament-Velasquez S.L."/>
            <person name="Kruys A."/>
            <person name="Hutchinson M.I."/>
            <person name="Powell A.J."/>
            <person name="Barry K."/>
            <person name="Miller A.N."/>
            <person name="Grigoriev I.V."/>
            <person name="Debuchy R."/>
            <person name="Gladieux P."/>
            <person name="Hiltunen Thoren M."/>
            <person name="Johannesson H."/>
        </authorList>
    </citation>
    <scope>NUCLEOTIDE SEQUENCE</scope>
    <source>
        <strain evidence="3">CBS 314.62</strain>
    </source>
</reference>
<name>A0AAE1CE21_9PEZI</name>
<dbReference type="SUPFAM" id="SSF52540">
    <property type="entry name" value="P-loop containing nucleoside triphosphate hydrolases"/>
    <property type="match status" value="1"/>
</dbReference>
<dbReference type="EMBL" id="JAULSO010000002">
    <property type="protein sequence ID" value="KAK3690244.1"/>
    <property type="molecule type" value="Genomic_DNA"/>
</dbReference>
<feature type="region of interest" description="Disordered" evidence="1">
    <location>
        <begin position="468"/>
        <end position="498"/>
    </location>
</feature>
<feature type="domain" description="DUF7068" evidence="2">
    <location>
        <begin position="587"/>
        <end position="621"/>
    </location>
</feature>
<protein>
    <recommendedName>
        <fullName evidence="2">DUF7068 domain-containing protein</fullName>
    </recommendedName>
</protein>
<dbReference type="Gene3D" id="3.40.50.300">
    <property type="entry name" value="P-loop containing nucleotide triphosphate hydrolases"/>
    <property type="match status" value="1"/>
</dbReference>
<dbReference type="InterPro" id="IPR027417">
    <property type="entry name" value="P-loop_NTPase"/>
</dbReference>
<evidence type="ECO:0000313" key="4">
    <source>
        <dbReference type="Proteomes" id="UP001270362"/>
    </source>
</evidence>
<dbReference type="PANTHER" id="PTHR46844:SF1">
    <property type="entry name" value="SLR5058 PROTEIN"/>
    <property type="match status" value="1"/>
</dbReference>
<sequence length="822" mass="93792">MGWREHEETRMHLVRDTFEEILRTLAKLGLYRYSPKFFVIYAHDNPQLANRTAQASTVKDFISWFKLLQLDVDSDTSPHGNVANRGEEHVGASNDIVNNQLCHLPRSWDSRNASHVITFGSELLGKYMTDMASLKLDGKTYTEAIVDGWTNITQSEAKDRQIRACEQIKAVQRKYSEHMGGSFHHVLTELALMEFRDFHDGGALSRITQIPLLLSGDAKTCFPPSITKYDTLLRIDLDPCIPHVYEKGLFKILLRFGEFEKDRPLVEAMARCFDQCVKKLGEAGDATRHQLNCAEIMLQTLRDLNNSGNYEMMERKITAGDIRGMLDLHTLLDNSSILRISGEKLPEDVADVNLIVSPVKRNGEKEDAESNNVETIAPTALFQRRMLSDNDRWISPKRILIQGRPGAGKSTLSRRWMYKYSYDTKLRIEQTRKLDDLLFEEFFEVIPRGRQFATKLQQLILEQGEGAKTSPWDSLNKRQQLDSLPGDAPNDGQKSETAPPKDALKILFILDGLDELRGGPDYSTGHSPLAKQLINQPIVVVTSRYDTSGSSAINPMDLRLSVVGLSMENVWAYIENKGINTADDSSDLRKFVEKNQLIQGMMKVRIHLGLLCYSWDELRAQAFTDDDHYTEQTTAPTSTQFYQAIEQKLWRKDIPSLKKCNHGEPLTSEIVNAVRSWHRLEPVVQAEISILGRIAVGLAETSRLSLMERDIDWAIRQTEEAQQTHFAQSPRSLKEHLRNHKYNRRYEAIWRFVAGLLSSNSDKLELFFQDLETEPRDLIGTHHVYLLIRCLSQCQNRLNATRLGQKYQLKEAPLARSTVGPF</sequence>
<keyword evidence="4" id="KW-1185">Reference proteome</keyword>
<evidence type="ECO:0000259" key="2">
    <source>
        <dbReference type="Pfam" id="PF23238"/>
    </source>
</evidence>
<dbReference type="InterPro" id="IPR055496">
    <property type="entry name" value="DUF7068"/>
</dbReference>
<organism evidence="3 4">
    <name type="scientific">Podospora appendiculata</name>
    <dbReference type="NCBI Taxonomy" id="314037"/>
    <lineage>
        <taxon>Eukaryota</taxon>
        <taxon>Fungi</taxon>
        <taxon>Dikarya</taxon>
        <taxon>Ascomycota</taxon>
        <taxon>Pezizomycotina</taxon>
        <taxon>Sordariomycetes</taxon>
        <taxon>Sordariomycetidae</taxon>
        <taxon>Sordariales</taxon>
        <taxon>Podosporaceae</taxon>
        <taxon>Podospora</taxon>
    </lineage>
</organism>
<reference evidence="3" key="2">
    <citation type="submission" date="2023-06" db="EMBL/GenBank/DDBJ databases">
        <authorList>
            <consortium name="Lawrence Berkeley National Laboratory"/>
            <person name="Haridas S."/>
            <person name="Hensen N."/>
            <person name="Bonometti L."/>
            <person name="Westerberg I."/>
            <person name="Brannstrom I.O."/>
            <person name="Guillou S."/>
            <person name="Cros-Aarteil S."/>
            <person name="Calhoun S."/>
            <person name="Kuo A."/>
            <person name="Mondo S."/>
            <person name="Pangilinan J."/>
            <person name="Riley R."/>
            <person name="Labutti K."/>
            <person name="Andreopoulos B."/>
            <person name="Lipzen A."/>
            <person name="Chen C."/>
            <person name="Yanf M."/>
            <person name="Daum C."/>
            <person name="Ng V."/>
            <person name="Clum A."/>
            <person name="Steindorff A."/>
            <person name="Ohm R."/>
            <person name="Martin F."/>
            <person name="Silar P."/>
            <person name="Natvig D."/>
            <person name="Lalanne C."/>
            <person name="Gautier V."/>
            <person name="Ament-Velasquez S.L."/>
            <person name="Kruys A."/>
            <person name="Hutchinson M.I."/>
            <person name="Powell A.J."/>
            <person name="Barry K."/>
            <person name="Miller A.N."/>
            <person name="Grigoriev I.V."/>
            <person name="Debuchy R."/>
            <person name="Gladieux P."/>
            <person name="Thoren M.H."/>
            <person name="Johannesson H."/>
        </authorList>
    </citation>
    <scope>NUCLEOTIDE SEQUENCE</scope>
    <source>
        <strain evidence="3">CBS 314.62</strain>
    </source>
</reference>
<comment type="caution">
    <text evidence="3">The sequence shown here is derived from an EMBL/GenBank/DDBJ whole genome shotgun (WGS) entry which is preliminary data.</text>
</comment>
<proteinExistence type="predicted"/>
<accession>A0AAE1CE21</accession>
<dbReference type="AlphaFoldDB" id="A0AAE1CE21"/>
<dbReference type="PANTHER" id="PTHR46844">
    <property type="entry name" value="SLR5058 PROTEIN"/>
    <property type="match status" value="1"/>
</dbReference>
<dbReference type="Pfam" id="PF23238">
    <property type="entry name" value="DUF7068"/>
    <property type="match status" value="1"/>
</dbReference>
<dbReference type="Proteomes" id="UP001270362">
    <property type="component" value="Unassembled WGS sequence"/>
</dbReference>
<evidence type="ECO:0000256" key="1">
    <source>
        <dbReference type="SAM" id="MobiDB-lite"/>
    </source>
</evidence>
<gene>
    <name evidence="3" type="ORF">B0T22DRAFT_515406</name>
</gene>
<evidence type="ECO:0000313" key="3">
    <source>
        <dbReference type="EMBL" id="KAK3690244.1"/>
    </source>
</evidence>